<evidence type="ECO:0000259" key="3">
    <source>
        <dbReference type="PROSITE" id="PS50977"/>
    </source>
</evidence>
<evidence type="ECO:0000313" key="5">
    <source>
        <dbReference type="Proteomes" id="UP000031866"/>
    </source>
</evidence>
<feature type="domain" description="HTH tetR-type" evidence="3">
    <location>
        <begin position="13"/>
        <end position="73"/>
    </location>
</feature>
<feature type="DNA-binding region" description="H-T-H motif" evidence="2">
    <location>
        <begin position="36"/>
        <end position="55"/>
    </location>
</feature>
<dbReference type="InterPro" id="IPR001647">
    <property type="entry name" value="HTH_TetR"/>
</dbReference>
<protein>
    <recommendedName>
        <fullName evidence="3">HTH tetR-type domain-containing protein</fullName>
    </recommendedName>
</protein>
<dbReference type="STRING" id="1520.LF65_02602"/>
<evidence type="ECO:0000256" key="1">
    <source>
        <dbReference type="ARBA" id="ARBA00023125"/>
    </source>
</evidence>
<proteinExistence type="predicted"/>
<keyword evidence="1 2" id="KW-0238">DNA-binding</keyword>
<dbReference type="Proteomes" id="UP000031866">
    <property type="component" value="Chromosome"/>
</dbReference>
<evidence type="ECO:0000313" key="4">
    <source>
        <dbReference type="EMBL" id="AJG99175.1"/>
    </source>
</evidence>
<dbReference type="SUPFAM" id="SSF46689">
    <property type="entry name" value="Homeodomain-like"/>
    <property type="match status" value="1"/>
</dbReference>
<dbReference type="PANTHER" id="PTHR43479:SF7">
    <property type="entry name" value="TETR-FAMILY TRANSCRIPTIONAL REGULATOR"/>
    <property type="match status" value="1"/>
</dbReference>
<organism evidence="4 5">
    <name type="scientific">Clostridium beijerinckii</name>
    <name type="common">Clostridium MP</name>
    <dbReference type="NCBI Taxonomy" id="1520"/>
    <lineage>
        <taxon>Bacteria</taxon>
        <taxon>Bacillati</taxon>
        <taxon>Bacillota</taxon>
        <taxon>Clostridia</taxon>
        <taxon>Eubacteriales</taxon>
        <taxon>Clostridiaceae</taxon>
        <taxon>Clostridium</taxon>
    </lineage>
</organism>
<dbReference type="AlphaFoldDB" id="A0A0B5QE06"/>
<dbReference type="Gene3D" id="1.10.357.10">
    <property type="entry name" value="Tetracycline Repressor, domain 2"/>
    <property type="match status" value="1"/>
</dbReference>
<dbReference type="Pfam" id="PF00440">
    <property type="entry name" value="TetR_N"/>
    <property type="match status" value="1"/>
</dbReference>
<reference evidence="5" key="1">
    <citation type="submission" date="2014-12" db="EMBL/GenBank/DDBJ databases">
        <title>Genome sequence of Clostridium beijerinckii strain 59B.</title>
        <authorList>
            <person name="Little G.T."/>
            <person name="Minton N.P."/>
        </authorList>
    </citation>
    <scope>NUCLEOTIDE SEQUENCE [LARGE SCALE GENOMIC DNA]</scope>
    <source>
        <strain evidence="5">59B</strain>
    </source>
</reference>
<dbReference type="InterPro" id="IPR009057">
    <property type="entry name" value="Homeodomain-like_sf"/>
</dbReference>
<dbReference type="GO" id="GO:0003677">
    <property type="term" value="F:DNA binding"/>
    <property type="evidence" value="ECO:0007669"/>
    <property type="project" value="UniProtKB-UniRule"/>
</dbReference>
<dbReference type="KEGG" id="cbei:LF65_02602"/>
<dbReference type="RefSeq" id="WP_041896498.1">
    <property type="nucleotide sequence ID" value="NZ_CP010086.2"/>
</dbReference>
<sequence length="194" mass="22409">MTLLPNEKDPRVIRTRKFIQDAFLELYKEKDFNHITVRDITERATVNRTTFYDHFQDKYELLESIVSNAFMNCVSKRIQVKMDLTEDTIRNLILSVCDYHESLSNSCKGNYQSVATLVEAKVQLQLKDLVVNILENNLNSASRNQRKLELIAIMISGSIYGATYHWHIEGQLTKASVFLEEIVPFIMAGINEIC</sequence>
<dbReference type="OrthoDB" id="9810250at2"/>
<accession>A0A0B5QE06</accession>
<gene>
    <name evidence="4" type="ORF">LF65_02602</name>
</gene>
<dbReference type="InterPro" id="IPR050624">
    <property type="entry name" value="HTH-type_Tx_Regulator"/>
</dbReference>
<name>A0A0B5QE06_CLOBE</name>
<dbReference type="PANTHER" id="PTHR43479">
    <property type="entry name" value="ACREF/ENVCD OPERON REPRESSOR-RELATED"/>
    <property type="match status" value="1"/>
</dbReference>
<dbReference type="EMBL" id="CP010086">
    <property type="protein sequence ID" value="AJG99175.1"/>
    <property type="molecule type" value="Genomic_DNA"/>
</dbReference>
<dbReference type="PROSITE" id="PS50977">
    <property type="entry name" value="HTH_TETR_2"/>
    <property type="match status" value="1"/>
</dbReference>
<evidence type="ECO:0000256" key="2">
    <source>
        <dbReference type="PROSITE-ProRule" id="PRU00335"/>
    </source>
</evidence>